<dbReference type="PANTHER" id="PTHR40261">
    <property type="match status" value="1"/>
</dbReference>
<evidence type="ECO:0000256" key="1">
    <source>
        <dbReference type="ARBA" id="ARBA00022714"/>
    </source>
</evidence>
<dbReference type="Pfam" id="PF00355">
    <property type="entry name" value="Rieske"/>
    <property type="match status" value="1"/>
</dbReference>
<dbReference type="Gene3D" id="2.102.10.10">
    <property type="entry name" value="Rieske [2Fe-2S] iron-sulphur domain"/>
    <property type="match status" value="1"/>
</dbReference>
<keyword evidence="7" id="KW-1185">Reference proteome</keyword>
<evidence type="ECO:0000313" key="6">
    <source>
        <dbReference type="EMBL" id="RFO95515.1"/>
    </source>
</evidence>
<keyword evidence="3" id="KW-0408">Iron</keyword>
<proteinExistence type="predicted"/>
<keyword evidence="1" id="KW-0001">2Fe-2S</keyword>
<evidence type="ECO:0000256" key="3">
    <source>
        <dbReference type="ARBA" id="ARBA00023004"/>
    </source>
</evidence>
<dbReference type="OrthoDB" id="9794779at2"/>
<dbReference type="InterPro" id="IPR017941">
    <property type="entry name" value="Rieske_2Fe-2S"/>
</dbReference>
<feature type="domain" description="Rieske" evidence="5">
    <location>
        <begin position="23"/>
        <end position="122"/>
    </location>
</feature>
<dbReference type="PANTHER" id="PTHR40261:SF1">
    <property type="entry name" value="RIESKE DOMAIN-CONTAINING PROTEIN"/>
    <property type="match status" value="1"/>
</dbReference>
<name>A0A3E1R817_9BURK</name>
<dbReference type="Proteomes" id="UP000260665">
    <property type="component" value="Unassembled WGS sequence"/>
</dbReference>
<keyword evidence="2" id="KW-0479">Metal-binding</keyword>
<dbReference type="EMBL" id="QFZK01000015">
    <property type="protein sequence ID" value="RFO95515.1"/>
    <property type="molecule type" value="Genomic_DNA"/>
</dbReference>
<comment type="caution">
    <text evidence="6">The sequence shown here is derived from an EMBL/GenBank/DDBJ whole genome shotgun (WGS) entry which is preliminary data.</text>
</comment>
<dbReference type="PROSITE" id="PS51296">
    <property type="entry name" value="RIESKE"/>
    <property type="match status" value="1"/>
</dbReference>
<dbReference type="InterPro" id="IPR036922">
    <property type="entry name" value="Rieske_2Fe-2S_sf"/>
</dbReference>
<dbReference type="SUPFAM" id="SSF50022">
    <property type="entry name" value="ISP domain"/>
    <property type="match status" value="1"/>
</dbReference>
<keyword evidence="4" id="KW-0411">Iron-sulfur</keyword>
<protein>
    <submittedName>
        <fullName evidence="6">2Fe-2S ferredoxin</fullName>
    </submittedName>
</protein>
<dbReference type="AlphaFoldDB" id="A0A3E1R817"/>
<organism evidence="6 7">
    <name type="scientific">Rhodoferax lacus</name>
    <dbReference type="NCBI Taxonomy" id="2184758"/>
    <lineage>
        <taxon>Bacteria</taxon>
        <taxon>Pseudomonadati</taxon>
        <taxon>Pseudomonadota</taxon>
        <taxon>Betaproteobacteria</taxon>
        <taxon>Burkholderiales</taxon>
        <taxon>Comamonadaceae</taxon>
        <taxon>Rhodoferax</taxon>
    </lineage>
</organism>
<dbReference type="RefSeq" id="WP_117179479.1">
    <property type="nucleotide sequence ID" value="NZ_QFZK01000015.1"/>
</dbReference>
<dbReference type="GO" id="GO:0046872">
    <property type="term" value="F:metal ion binding"/>
    <property type="evidence" value="ECO:0007669"/>
    <property type="project" value="UniProtKB-KW"/>
</dbReference>
<accession>A0A3E1R817</accession>
<evidence type="ECO:0000256" key="2">
    <source>
        <dbReference type="ARBA" id="ARBA00022723"/>
    </source>
</evidence>
<evidence type="ECO:0000256" key="4">
    <source>
        <dbReference type="ARBA" id="ARBA00023014"/>
    </source>
</evidence>
<gene>
    <name evidence="6" type="ORF">DIC66_17980</name>
</gene>
<dbReference type="GO" id="GO:0051537">
    <property type="term" value="F:2 iron, 2 sulfur cluster binding"/>
    <property type="evidence" value="ECO:0007669"/>
    <property type="project" value="UniProtKB-KW"/>
</dbReference>
<evidence type="ECO:0000313" key="7">
    <source>
        <dbReference type="Proteomes" id="UP000260665"/>
    </source>
</evidence>
<sequence length="133" mass="14834">MAELWVPPKDGFEPQAIALCNSDVLVNSGEAAPFDVVYCGKTCMAFAIRYDNTVYAYLNRCSHVPMEMDYQPNRFFDLTGHWLICATHGATYSPRTGACRGGPCRGGLIKIETSEFDGVVHWHTAHQMQPVNF</sequence>
<evidence type="ECO:0000259" key="5">
    <source>
        <dbReference type="PROSITE" id="PS51296"/>
    </source>
</evidence>
<reference evidence="6 7" key="1">
    <citation type="submission" date="2018-05" db="EMBL/GenBank/DDBJ databases">
        <title>Rhodoferax soyangensis sp.nov., isolated from an oligotrophic freshwater lake.</title>
        <authorList>
            <person name="Park M."/>
        </authorList>
    </citation>
    <scope>NUCLEOTIDE SEQUENCE [LARGE SCALE GENOMIC DNA]</scope>
    <source>
        <strain evidence="6 7">IMCC26218</strain>
    </source>
</reference>